<accession>A0ACB7RT89</accession>
<proteinExistence type="predicted"/>
<comment type="caution">
    <text evidence="1">The sequence shown here is derived from an EMBL/GenBank/DDBJ whole genome shotgun (WGS) entry which is preliminary data.</text>
</comment>
<protein>
    <submittedName>
        <fullName evidence="1">Uncharacterized protein</fullName>
    </submittedName>
</protein>
<reference evidence="1" key="1">
    <citation type="submission" date="2020-05" db="EMBL/GenBank/DDBJ databases">
        <title>Large-scale comparative analyses of tick genomes elucidate their genetic diversity and vector capacities.</title>
        <authorList>
            <person name="Jia N."/>
            <person name="Wang J."/>
            <person name="Shi W."/>
            <person name="Du L."/>
            <person name="Sun Y."/>
            <person name="Zhan W."/>
            <person name="Jiang J."/>
            <person name="Wang Q."/>
            <person name="Zhang B."/>
            <person name="Ji P."/>
            <person name="Sakyi L.B."/>
            <person name="Cui X."/>
            <person name="Yuan T."/>
            <person name="Jiang B."/>
            <person name="Yang W."/>
            <person name="Lam T.T.-Y."/>
            <person name="Chang Q."/>
            <person name="Ding S."/>
            <person name="Wang X."/>
            <person name="Zhu J."/>
            <person name="Ruan X."/>
            <person name="Zhao L."/>
            <person name="Wei J."/>
            <person name="Que T."/>
            <person name="Du C."/>
            <person name="Cheng J."/>
            <person name="Dai P."/>
            <person name="Han X."/>
            <person name="Huang E."/>
            <person name="Gao Y."/>
            <person name="Liu J."/>
            <person name="Shao H."/>
            <person name="Ye R."/>
            <person name="Li L."/>
            <person name="Wei W."/>
            <person name="Wang X."/>
            <person name="Wang C."/>
            <person name="Yang T."/>
            <person name="Huo Q."/>
            <person name="Li W."/>
            <person name="Guo W."/>
            <person name="Chen H."/>
            <person name="Zhou L."/>
            <person name="Ni X."/>
            <person name="Tian J."/>
            <person name="Zhou Y."/>
            <person name="Sheng Y."/>
            <person name="Liu T."/>
            <person name="Pan Y."/>
            <person name="Xia L."/>
            <person name="Li J."/>
            <person name="Zhao F."/>
            <person name="Cao W."/>
        </authorList>
    </citation>
    <scope>NUCLEOTIDE SEQUENCE</scope>
    <source>
        <tissue evidence="1">Larvae</tissue>
    </source>
</reference>
<keyword evidence="2" id="KW-1185">Reference proteome</keyword>
<dbReference type="EMBL" id="CM023488">
    <property type="protein sequence ID" value="KAH6924603.1"/>
    <property type="molecule type" value="Genomic_DNA"/>
</dbReference>
<organism evidence="1 2">
    <name type="scientific">Hyalomma asiaticum</name>
    <name type="common">Tick</name>
    <dbReference type="NCBI Taxonomy" id="266040"/>
    <lineage>
        <taxon>Eukaryota</taxon>
        <taxon>Metazoa</taxon>
        <taxon>Ecdysozoa</taxon>
        <taxon>Arthropoda</taxon>
        <taxon>Chelicerata</taxon>
        <taxon>Arachnida</taxon>
        <taxon>Acari</taxon>
        <taxon>Parasitiformes</taxon>
        <taxon>Ixodida</taxon>
        <taxon>Ixodoidea</taxon>
        <taxon>Ixodidae</taxon>
        <taxon>Hyalomminae</taxon>
        <taxon>Hyalomma</taxon>
    </lineage>
</organism>
<name>A0ACB7RT89_HYAAI</name>
<evidence type="ECO:0000313" key="1">
    <source>
        <dbReference type="EMBL" id="KAH6924603.1"/>
    </source>
</evidence>
<gene>
    <name evidence="1" type="ORF">HPB50_020049</name>
</gene>
<dbReference type="Proteomes" id="UP000821845">
    <property type="component" value="Chromosome 8"/>
</dbReference>
<evidence type="ECO:0000313" key="2">
    <source>
        <dbReference type="Proteomes" id="UP000821845"/>
    </source>
</evidence>
<sequence length="745" mass="83552">MEEALFKQSHRAPGREEHYAYLIRARMSKRKREEDAPTTNTAKRGTFALVDMKDVLSRHTGLSVDYEKPCSRSDYRLCHVCADIVAWNGFFVNIGLHLQERSTGGMGFVTQLRSKNAPYKATQEEKAQAATLLHWLLTKHTCVEAVLITEDVFRGNEEIVCSALSGSVGVRVLTLKLSSSTVLLQDDLMSSIHSMKHLDEVNLIVNPSEALFSKLSSLLKTSSPLQVLRTVDVNAHRRRQLTHSFEDFSRTGPSFVSIATRPTRKSCESSRPYIGLNPSNLMLHQSLTVLKFCGDYNGPRVDVRAICKAVAQSRTIIQLDLTLLKLEVKHAAPIRMMLASAATLEKFSLSYLDIAEPFTWAVAQRSVDSSIPHYDCLDCRLVHMLETYRVKPWIEALLQASRSVTVLRFSLFAFCALECRAFLNALSKNFTLKKVTIPILGQNPSEFCTVQVGQRKRGRSVNVPFVELEHTLSDVASCGLVTEVRFTVRSFLCLSGETDPTSSAFVQLIRKAPALVAVHIQVENGCCSRCWNETAPVLCDAVLHNTSIGTLGIKLPKNPTMHLLPLVNLLHRSRWLYKFTLEVPCHMVLSEFVTQVSVPELWDNYSLEFVDLGYNGPELQEQQLTIQSIANRNKCLANRAVSFLAGRRSKDNAAALEKMASYPFLVKKVCDSLPVNKQLVLDSIAERLRTMADMGEFMRLSGVVNRKIVCDESSDGSTQLTDLNEYCLRHIRQYLSISDITDRTI</sequence>